<keyword evidence="2" id="KW-1185">Reference proteome</keyword>
<evidence type="ECO:0000313" key="2">
    <source>
        <dbReference type="Proteomes" id="UP001354989"/>
    </source>
</evidence>
<gene>
    <name evidence="1" type="ORF">PEPS_07880</name>
</gene>
<protein>
    <recommendedName>
        <fullName evidence="3">Gliding motility-associated C-terminal domain-containing protein</fullName>
    </recommendedName>
</protein>
<dbReference type="InterPro" id="IPR036116">
    <property type="entry name" value="FN3_sf"/>
</dbReference>
<dbReference type="InterPro" id="IPR013783">
    <property type="entry name" value="Ig-like_fold"/>
</dbReference>
<sequence>MINVKVLNHLKKYISPIDYFIYYSPNQTFQPLSATFTYLKTASTFVFGVCIFLMASTAQATHIRAGEITARVINCATFTYEFTITGYTDKGSDVPFGGGEVNFGDGSEIIKLNPDDFEEDIDIGNNIGITTFVFTHTFPGPGDYIIGFKEFNRNADVVNMVNSVNTPFYVETKIIIDPFLGCNETINMLIPPIDRACTGVTFFHNPGAYDPDGDSISYELTVNKKDVGKPVDGYRFPNDAIFNGSPQGGTGGGATYSMDPISGDLIWDSPGLDGEYNIAFKVLEWRKIETGEYVQMGYVTRDMQIIVDLCDNLPPEILIPADTCIEANTLLEADIEAVDPNNDPIRLEAFGGILSNSLQPQQRATFTPAGPGFQPSPTVGQFKWTPDCNLVRRNPYQVHFKASDDPTGRNIQEVPLASFKTYFIQVVAPAPVLENAVLAGDRTVELEWEKYSESTVCATARPTSILIYRKVGENQFNPDNCETGIPEGSDYKLIGRSDDINQNTFTDDGDLEFGTTYCYRLVAVFTDNKGGESYASQELCVEIGPFEGMFPSLITNVDIVPEKTDDTTGEIIIKWTTPFDADPAIYQPPYTYELYEVVNGSLSDTPLYSGSDTTFVHTGINTLDQSHTYQVQAIASIAPEGKTLPISAPASDIRLRIQASDDQFTLRWEGETPYSTSVSEAPTHLIFRNHTDPSDSTKLSLYATVDVTKEGQFFVDDAENLRKSSTYCYYVETKGSYGNDKVQSPLLNRTQLNCNKLNDGNPPCAPVTLAVNGLDQEQFCEEAFLNAKCELDFFQNILTWDPQITGGACQDDIFEYEIYFSENEDDSFELVGTSPINTFTHADLSSFKGCYYVVAIDGSGNPSPPSEIICMDNCPFFELPNMFTPNGDGKNDTFSTLTKEILDNIGDTEANIGCPRFVEALDIKIYNPSGGLVFEYQASRADSTTDLAINWDGKTNDGKELSSGSYFYSVDVKFNVLEESQQNRTYKGWVRIVK</sequence>
<name>A0ABN6L5T4_9BACT</name>
<organism evidence="1 2">
    <name type="scientific">Persicobacter psychrovividus</name>
    <dbReference type="NCBI Taxonomy" id="387638"/>
    <lineage>
        <taxon>Bacteria</taxon>
        <taxon>Pseudomonadati</taxon>
        <taxon>Bacteroidota</taxon>
        <taxon>Cytophagia</taxon>
        <taxon>Cytophagales</taxon>
        <taxon>Persicobacteraceae</taxon>
        <taxon>Persicobacter</taxon>
    </lineage>
</organism>
<dbReference type="Pfam" id="PF13585">
    <property type="entry name" value="CHU_C"/>
    <property type="match status" value="1"/>
</dbReference>
<dbReference type="Gene3D" id="2.60.40.4070">
    <property type="match status" value="1"/>
</dbReference>
<dbReference type="EMBL" id="AP025292">
    <property type="protein sequence ID" value="BDC98507.1"/>
    <property type="molecule type" value="Genomic_DNA"/>
</dbReference>
<accession>A0ABN6L5T4</accession>
<evidence type="ECO:0008006" key="3">
    <source>
        <dbReference type="Google" id="ProtNLM"/>
    </source>
</evidence>
<reference evidence="1 2" key="1">
    <citation type="submission" date="2021-12" db="EMBL/GenBank/DDBJ databases">
        <title>Genome sequencing of bacteria with rrn-lacking chromosome and rrn-plasmid.</title>
        <authorList>
            <person name="Anda M."/>
            <person name="Iwasaki W."/>
        </authorList>
    </citation>
    <scope>NUCLEOTIDE SEQUENCE [LARGE SCALE GENOMIC DNA]</scope>
    <source>
        <strain evidence="1 2">NBRC 101262</strain>
    </source>
</reference>
<dbReference type="Proteomes" id="UP001354989">
    <property type="component" value="Chromosome"/>
</dbReference>
<proteinExistence type="predicted"/>
<evidence type="ECO:0000313" key="1">
    <source>
        <dbReference type="EMBL" id="BDC98507.1"/>
    </source>
</evidence>
<dbReference type="SUPFAM" id="SSF49265">
    <property type="entry name" value="Fibronectin type III"/>
    <property type="match status" value="1"/>
</dbReference>
<dbReference type="Gene3D" id="2.60.40.10">
    <property type="entry name" value="Immunoglobulins"/>
    <property type="match status" value="2"/>
</dbReference>